<sequence length="95" mass="10976">MISKLSGYEDLFAYDAKYHRSCYSHYISQRNIKAIQNKLKEKPQQVTQPLPEQDENSSDESDDVVNENYCSTENIMHSEKLILHKAAEILKKANA</sequence>
<gene>
    <name evidence="2" type="ORF">NQ314_004742</name>
</gene>
<evidence type="ECO:0000313" key="2">
    <source>
        <dbReference type="EMBL" id="KAJ8964633.1"/>
    </source>
</evidence>
<feature type="compositionally biased region" description="Acidic residues" evidence="1">
    <location>
        <begin position="52"/>
        <end position="64"/>
    </location>
</feature>
<feature type="region of interest" description="Disordered" evidence="1">
    <location>
        <begin position="38"/>
        <end position="64"/>
    </location>
</feature>
<proteinExistence type="predicted"/>
<dbReference type="AlphaFoldDB" id="A0AAV8ZLJ3"/>
<keyword evidence="3" id="KW-1185">Reference proteome</keyword>
<name>A0AAV8ZLJ3_9CUCU</name>
<organism evidence="2 3">
    <name type="scientific">Rhamnusium bicolor</name>
    <dbReference type="NCBI Taxonomy" id="1586634"/>
    <lineage>
        <taxon>Eukaryota</taxon>
        <taxon>Metazoa</taxon>
        <taxon>Ecdysozoa</taxon>
        <taxon>Arthropoda</taxon>
        <taxon>Hexapoda</taxon>
        <taxon>Insecta</taxon>
        <taxon>Pterygota</taxon>
        <taxon>Neoptera</taxon>
        <taxon>Endopterygota</taxon>
        <taxon>Coleoptera</taxon>
        <taxon>Polyphaga</taxon>
        <taxon>Cucujiformia</taxon>
        <taxon>Chrysomeloidea</taxon>
        <taxon>Cerambycidae</taxon>
        <taxon>Lepturinae</taxon>
        <taxon>Rhagiini</taxon>
        <taxon>Rhamnusium</taxon>
    </lineage>
</organism>
<reference evidence="2" key="1">
    <citation type="journal article" date="2023" name="Insect Mol. Biol.">
        <title>Genome sequencing provides insights into the evolution of gene families encoding plant cell wall-degrading enzymes in longhorned beetles.</title>
        <authorList>
            <person name="Shin N.R."/>
            <person name="Okamura Y."/>
            <person name="Kirsch R."/>
            <person name="Pauchet Y."/>
        </authorList>
    </citation>
    <scope>NUCLEOTIDE SEQUENCE</scope>
    <source>
        <strain evidence="2">RBIC_L_NR</strain>
    </source>
</reference>
<protein>
    <submittedName>
        <fullName evidence="2">Uncharacterized protein</fullName>
    </submittedName>
</protein>
<dbReference type="Proteomes" id="UP001162156">
    <property type="component" value="Unassembled WGS sequence"/>
</dbReference>
<accession>A0AAV8ZLJ3</accession>
<comment type="caution">
    <text evidence="2">The sequence shown here is derived from an EMBL/GenBank/DDBJ whole genome shotgun (WGS) entry which is preliminary data.</text>
</comment>
<evidence type="ECO:0000256" key="1">
    <source>
        <dbReference type="SAM" id="MobiDB-lite"/>
    </source>
</evidence>
<evidence type="ECO:0000313" key="3">
    <source>
        <dbReference type="Proteomes" id="UP001162156"/>
    </source>
</evidence>
<dbReference type="EMBL" id="JANEYF010001334">
    <property type="protein sequence ID" value="KAJ8964633.1"/>
    <property type="molecule type" value="Genomic_DNA"/>
</dbReference>